<feature type="region of interest" description="Disordered" evidence="1">
    <location>
        <begin position="243"/>
        <end position="315"/>
    </location>
</feature>
<feature type="region of interest" description="Disordered" evidence="1">
    <location>
        <begin position="97"/>
        <end position="116"/>
    </location>
</feature>
<feature type="compositionally biased region" description="Low complexity" evidence="1">
    <location>
        <begin position="103"/>
        <end position="114"/>
    </location>
</feature>
<evidence type="ECO:0000256" key="1">
    <source>
        <dbReference type="SAM" id="MobiDB-lite"/>
    </source>
</evidence>
<keyword evidence="3" id="KW-1185">Reference proteome</keyword>
<dbReference type="EMBL" id="CP116346">
    <property type="protein sequence ID" value="WIT12034.1"/>
    <property type="molecule type" value="Genomic_DNA"/>
</dbReference>
<dbReference type="KEGG" id="pais:PFX98_00080"/>
<organism evidence="2 3">
    <name type="scientific">Paucibacter sediminis</name>
    <dbReference type="NCBI Taxonomy" id="3019553"/>
    <lineage>
        <taxon>Bacteria</taxon>
        <taxon>Pseudomonadati</taxon>
        <taxon>Pseudomonadota</taxon>
        <taxon>Betaproteobacteria</taxon>
        <taxon>Burkholderiales</taxon>
        <taxon>Sphaerotilaceae</taxon>
        <taxon>Roseateles</taxon>
    </lineage>
</organism>
<dbReference type="AlphaFoldDB" id="A0AA95SWB0"/>
<protein>
    <submittedName>
        <fullName evidence="2">Uncharacterized protein</fullName>
    </submittedName>
</protein>
<evidence type="ECO:0000313" key="3">
    <source>
        <dbReference type="Proteomes" id="UP001177769"/>
    </source>
</evidence>
<evidence type="ECO:0000313" key="2">
    <source>
        <dbReference type="EMBL" id="WIT12034.1"/>
    </source>
</evidence>
<reference evidence="2" key="1">
    <citation type="submission" date="2023-01" db="EMBL/GenBank/DDBJ databases">
        <title>Whole genome sequence of Paucibacter sp. S2-9 isolated from pond sediment.</title>
        <authorList>
            <person name="Jung J.Y."/>
        </authorList>
    </citation>
    <scope>NUCLEOTIDE SEQUENCE</scope>
    <source>
        <strain evidence="2">S2-9</strain>
    </source>
</reference>
<name>A0AA95SWB0_9BURK</name>
<accession>A0AA95SWB0</accession>
<sequence length="456" mass="46983">MSSLAHRLPAAWFSGDRRPTRLQQCLTLALLLHVWLVLLVGNTPGGSARPGEGVWGRLNVTLDLGGTPGASGSAPAAPPLPNLGAVGEARRERFGGTVRSEAEAAAAPEQPGAARLGMWQAQPGADLPRGRPERMTTLPQARLAELPPVATTAPEAPPPVLKTTAAAEPQLDRPSAETAAAGPTLNTALPEALPRFAAPALPEAPAPVLKSTTAPAPALARPARSPLAAAALPGQAAEALPRFEPPKLPEAPPLVTKATPEPAPQLSRPLPASTELAPASRAPAAESLPRFDAPQVATPAPSTRTTPDAAPQLERPARRAAERLPATQALRPEATAASELPRFEAPSLSPAAALPGVGAPDAGARLGRDVATAPSTPASAPKLDLEWRRPRGGEISRQGTRGVLELLAHPPERKSKLSESLENAAKKDCREAYSGAGVLAAVPLLLDAARDKGCRW</sequence>
<proteinExistence type="predicted"/>
<gene>
    <name evidence="2" type="ORF">PFX98_00080</name>
</gene>
<dbReference type="Proteomes" id="UP001177769">
    <property type="component" value="Chromosome"/>
</dbReference>
<dbReference type="RefSeq" id="WP_285233124.1">
    <property type="nucleotide sequence ID" value="NZ_CP116346.1"/>
</dbReference>